<gene>
    <name evidence="1" type="ORF">BJL86_1555</name>
</gene>
<dbReference type="Proteomes" id="UP000186104">
    <property type="component" value="Chromosome"/>
</dbReference>
<dbReference type="AlphaFoldDB" id="A0A173LNP8"/>
<dbReference type="RefSeq" id="WP_067471578.1">
    <property type="nucleotide sequence ID" value="NZ_CP015961.1"/>
</dbReference>
<evidence type="ECO:0000313" key="2">
    <source>
        <dbReference type="Proteomes" id="UP000186104"/>
    </source>
</evidence>
<keyword evidence="2" id="KW-1185">Reference proteome</keyword>
<accession>A0A173LNP8</accession>
<proteinExistence type="predicted"/>
<dbReference type="EMBL" id="CP015961">
    <property type="protein sequence ID" value="ANI92332.1"/>
    <property type="molecule type" value="Genomic_DNA"/>
</dbReference>
<name>A0A173LNP8_9ACTN</name>
<evidence type="ECO:0000313" key="1">
    <source>
        <dbReference type="EMBL" id="ANI92332.1"/>
    </source>
</evidence>
<sequence length="79" mass="8819">MRDVLVAQKIDRISPLTASLQKLFGQTEEIGFVAEATIARLEGVSNVSSRCWPAQSDIDDITRSGVTAEVMRLRAEKRW</sequence>
<protein>
    <submittedName>
        <fullName evidence="1">Uncharacterized protein</fullName>
    </submittedName>
</protein>
<dbReference type="KEGG" id="dtm:BJL86_1555"/>
<reference evidence="1 2" key="1">
    <citation type="submission" date="2016-06" db="EMBL/GenBank/DDBJ databases">
        <title>Complete genome sequence of a saline-alkali tolerant type strain Dietzia timorensis ID05-A0528T.</title>
        <authorList>
            <person name="Wu X."/>
        </authorList>
    </citation>
    <scope>NUCLEOTIDE SEQUENCE [LARGE SCALE GENOMIC DNA]</scope>
    <source>
        <strain evidence="1 2">ID05-A0528</strain>
    </source>
</reference>
<organism evidence="1 2">
    <name type="scientific">Dietzia timorensis</name>
    <dbReference type="NCBI Taxonomy" id="499555"/>
    <lineage>
        <taxon>Bacteria</taxon>
        <taxon>Bacillati</taxon>
        <taxon>Actinomycetota</taxon>
        <taxon>Actinomycetes</taxon>
        <taxon>Mycobacteriales</taxon>
        <taxon>Dietziaceae</taxon>
        <taxon>Dietzia</taxon>
    </lineage>
</organism>